<dbReference type="Gene3D" id="3.30.360.10">
    <property type="entry name" value="Dihydrodipicolinate Reductase, domain 2"/>
    <property type="match status" value="1"/>
</dbReference>
<dbReference type="AlphaFoldDB" id="A0A5D3WJB0"/>
<reference evidence="7 8" key="1">
    <citation type="submission" date="2019-07" db="EMBL/GenBank/DDBJ databases">
        <title>Genomic Encyclopedia of Type Strains, Phase IV (KMG-IV): sequencing the most valuable type-strain genomes for metagenomic binning, comparative biology and taxonomic classification.</title>
        <authorList>
            <person name="Goeker M."/>
        </authorList>
    </citation>
    <scope>NUCLEOTIDE SEQUENCE [LARGE SCALE GENOMIC DNA]</scope>
    <source>
        <strain evidence="7 8">SS015</strain>
    </source>
</reference>
<evidence type="ECO:0000256" key="3">
    <source>
        <dbReference type="ARBA" id="ARBA00022723"/>
    </source>
</evidence>
<dbReference type="OrthoDB" id="9782091at2"/>
<evidence type="ECO:0000256" key="1">
    <source>
        <dbReference type="ARBA" id="ARBA00001947"/>
    </source>
</evidence>
<dbReference type="InterPro" id="IPR000683">
    <property type="entry name" value="Gfo/Idh/MocA-like_OxRdtase_N"/>
</dbReference>
<dbReference type="Gene3D" id="3.40.50.720">
    <property type="entry name" value="NAD(P)-binding Rossmann-like Domain"/>
    <property type="match status" value="2"/>
</dbReference>
<evidence type="ECO:0000256" key="5">
    <source>
        <dbReference type="ARBA" id="ARBA00023002"/>
    </source>
</evidence>
<dbReference type="CDD" id="cd08255">
    <property type="entry name" value="2-desacetyl-2-hydroxyethyl_bacteriochlorophyllide_like"/>
    <property type="match status" value="1"/>
</dbReference>
<comment type="similarity">
    <text evidence="2">Belongs to the zinc-containing alcohol dehydrogenase family.</text>
</comment>
<sequence>MQQLIQSYKTGELGLFEVPCPVCDPNGLLIATTASLVSAGTEKMIVDIAKKSLLGKAKARPDLVKQVIDKMKQEGVKNTLEKVFNKLDTPIPLGYSCAGRVIQVGEQVDGFSVGDRVACGGAGYANHSEINYVPKNICVKIPDGVDDPEASFVTVGAIALQGVRQAEPTLGERVAVIGLGLIGQLTVQLLKANGCKVLGSDLDSDKLALAEKLGADSVCSAGDLIPMASAFSNGHGVDSVIITASTSSNQPIIDAGEIARLRGKVVVVGMVGMDVPRNSYYRKELDLRLSMAYGPGRYDPQYEEKGIDYPYSYVRWTEQRNFEAFLGLVAEGKVTPKELVTHQFDFDDALKAYDLLEGKIKEKYLGIVLNYPNADAYLESAQAGNLSRVVRLNNQHRPGLSSEDISYGLIGAGNFTKSVILPNLSKVGGFDPVALCTATGVSAHSVGTKHGFDEITTDSEAIFANPRVNTVLITTRHNTHADYVLRALKAGKHVFVEKPLCINQAELDEIEQGYRFMLADGKAPVLTVGFNRRFAPLISKMKEAVGEQPLAVTYRINAGVIPRDVWIQDPEVGGGRIVGEVCHFVDTCSFLAGSNPISAYATCVRKADTSIPDEDNVSILLNFANGSTAAIHYLAYGSRQVPKEWIELSTGSKTMQLNDFRELVIFDGSCKEKHKGANQDKGFQAEFIAFREGVRSGIAPIPFDSICATTRTTFAVLESLRSGQPVTVG</sequence>
<dbReference type="InterPro" id="IPR013149">
    <property type="entry name" value="ADH-like_C"/>
</dbReference>
<keyword evidence="8" id="KW-1185">Reference proteome</keyword>
<comment type="cofactor">
    <cofactor evidence="1">
        <name>Zn(2+)</name>
        <dbReference type="ChEBI" id="CHEBI:29105"/>
    </cofactor>
</comment>
<dbReference type="InterPro" id="IPR011032">
    <property type="entry name" value="GroES-like_sf"/>
</dbReference>
<dbReference type="PANTHER" id="PTHR43350">
    <property type="entry name" value="NAD-DEPENDENT ALCOHOL DEHYDROGENASE"/>
    <property type="match status" value="1"/>
</dbReference>
<dbReference type="PANTHER" id="PTHR43350:SF19">
    <property type="entry name" value="D-GULOSIDE 3-DEHYDROGENASE"/>
    <property type="match status" value="1"/>
</dbReference>
<dbReference type="GO" id="GO:0046872">
    <property type="term" value="F:metal ion binding"/>
    <property type="evidence" value="ECO:0007669"/>
    <property type="project" value="UniProtKB-KW"/>
</dbReference>
<organism evidence="7 8">
    <name type="scientific">Geothermobacter ehrlichii</name>
    <dbReference type="NCBI Taxonomy" id="213224"/>
    <lineage>
        <taxon>Bacteria</taxon>
        <taxon>Pseudomonadati</taxon>
        <taxon>Thermodesulfobacteriota</taxon>
        <taxon>Desulfuromonadia</taxon>
        <taxon>Desulfuromonadales</taxon>
        <taxon>Geothermobacteraceae</taxon>
        <taxon>Geothermobacter</taxon>
    </lineage>
</organism>
<evidence type="ECO:0000313" key="7">
    <source>
        <dbReference type="EMBL" id="TYO98351.1"/>
    </source>
</evidence>
<dbReference type="Gene3D" id="3.90.180.10">
    <property type="entry name" value="Medium-chain alcohol dehydrogenases, catalytic domain"/>
    <property type="match status" value="2"/>
</dbReference>
<dbReference type="SUPFAM" id="SSF51735">
    <property type="entry name" value="NAD(P)-binding Rossmann-fold domains"/>
    <property type="match status" value="2"/>
</dbReference>
<dbReference type="Pfam" id="PF00107">
    <property type="entry name" value="ADH_zinc_N"/>
    <property type="match status" value="1"/>
</dbReference>
<dbReference type="InterPro" id="IPR020843">
    <property type="entry name" value="ER"/>
</dbReference>
<comment type="caution">
    <text evidence="7">The sequence shown here is derived from an EMBL/GenBank/DDBJ whole genome shotgun (WGS) entry which is preliminary data.</text>
</comment>
<evidence type="ECO:0000256" key="2">
    <source>
        <dbReference type="ARBA" id="ARBA00008072"/>
    </source>
</evidence>
<dbReference type="GO" id="GO:0000166">
    <property type="term" value="F:nucleotide binding"/>
    <property type="evidence" value="ECO:0007669"/>
    <property type="project" value="InterPro"/>
</dbReference>
<gene>
    <name evidence="7" type="ORF">EDC39_107152</name>
</gene>
<feature type="domain" description="Enoyl reductase (ER)" evidence="6">
    <location>
        <begin position="52"/>
        <end position="369"/>
    </location>
</feature>
<dbReference type="InterPro" id="IPR055170">
    <property type="entry name" value="GFO_IDH_MocA-like_dom"/>
</dbReference>
<dbReference type="GO" id="GO:0016491">
    <property type="term" value="F:oxidoreductase activity"/>
    <property type="evidence" value="ECO:0007669"/>
    <property type="project" value="UniProtKB-KW"/>
</dbReference>
<keyword evidence="3" id="KW-0479">Metal-binding</keyword>
<keyword evidence="5" id="KW-0560">Oxidoreductase</keyword>
<dbReference type="InterPro" id="IPR013154">
    <property type="entry name" value="ADH-like_N"/>
</dbReference>
<dbReference type="SUPFAM" id="SSF50129">
    <property type="entry name" value="GroES-like"/>
    <property type="match status" value="1"/>
</dbReference>
<protein>
    <submittedName>
        <fullName evidence="7">Putative dehydrogenase</fullName>
    </submittedName>
</protein>
<dbReference type="SUPFAM" id="SSF55347">
    <property type="entry name" value="Glyceraldehyde-3-phosphate dehydrogenase-like, C-terminal domain"/>
    <property type="match status" value="1"/>
</dbReference>
<accession>A0A5D3WJB0</accession>
<evidence type="ECO:0000259" key="6">
    <source>
        <dbReference type="SMART" id="SM00829"/>
    </source>
</evidence>
<evidence type="ECO:0000256" key="4">
    <source>
        <dbReference type="ARBA" id="ARBA00022833"/>
    </source>
</evidence>
<dbReference type="Pfam" id="PF22725">
    <property type="entry name" value="GFO_IDH_MocA_C3"/>
    <property type="match status" value="1"/>
</dbReference>
<dbReference type="EMBL" id="VNIB01000007">
    <property type="protein sequence ID" value="TYO98351.1"/>
    <property type="molecule type" value="Genomic_DNA"/>
</dbReference>
<dbReference type="InterPro" id="IPR036291">
    <property type="entry name" value="NAD(P)-bd_dom_sf"/>
</dbReference>
<dbReference type="Pfam" id="PF08240">
    <property type="entry name" value="ADH_N"/>
    <property type="match status" value="1"/>
</dbReference>
<proteinExistence type="inferred from homology"/>
<dbReference type="Pfam" id="PF01408">
    <property type="entry name" value="GFO_IDH_MocA"/>
    <property type="match status" value="1"/>
</dbReference>
<keyword evidence="4" id="KW-0862">Zinc</keyword>
<name>A0A5D3WJB0_9BACT</name>
<dbReference type="RefSeq" id="WP_148896113.1">
    <property type="nucleotide sequence ID" value="NZ_VNIB01000007.1"/>
</dbReference>
<dbReference type="SMART" id="SM00829">
    <property type="entry name" value="PKS_ER"/>
    <property type="match status" value="1"/>
</dbReference>
<evidence type="ECO:0000313" key="8">
    <source>
        <dbReference type="Proteomes" id="UP000324159"/>
    </source>
</evidence>
<dbReference type="Proteomes" id="UP000324159">
    <property type="component" value="Unassembled WGS sequence"/>
</dbReference>